<feature type="domain" description="EF-hand" evidence="4">
    <location>
        <begin position="91"/>
        <end position="126"/>
    </location>
</feature>
<evidence type="ECO:0000256" key="2">
    <source>
        <dbReference type="ARBA" id="ARBA00022737"/>
    </source>
</evidence>
<dbReference type="InterPro" id="IPR002048">
    <property type="entry name" value="EF_hand_dom"/>
</dbReference>
<proteinExistence type="evidence at transcript level"/>
<dbReference type="SUPFAM" id="SSF47473">
    <property type="entry name" value="EF-hand"/>
    <property type="match status" value="1"/>
</dbReference>
<evidence type="ECO:0000256" key="3">
    <source>
        <dbReference type="ARBA" id="ARBA00022837"/>
    </source>
</evidence>
<dbReference type="FunFam" id="1.10.238.10:FF:000336">
    <property type="entry name" value="HLH domain-containing protein"/>
    <property type="match status" value="1"/>
</dbReference>
<reference evidence="5" key="1">
    <citation type="submission" date="2018-03" db="EMBL/GenBank/DDBJ databases">
        <authorList>
            <person name="Zhou J."/>
            <person name="Li X."/>
            <person name="Xue M."/>
            <person name="Yin J."/>
        </authorList>
    </citation>
    <scope>NUCLEOTIDE SEQUENCE</scope>
</reference>
<dbReference type="GO" id="GO:0005509">
    <property type="term" value="F:calcium ion binding"/>
    <property type="evidence" value="ECO:0007669"/>
    <property type="project" value="InterPro"/>
</dbReference>
<protein>
    <submittedName>
        <fullName evidence="5">Allergen Sab c 4</fullName>
    </submittedName>
</protein>
<keyword evidence="3" id="KW-0106">Calcium</keyword>
<organism evidence="5">
    <name type="scientific">Juniperus chinensis</name>
    <dbReference type="NCBI Taxonomy" id="50182"/>
    <lineage>
        <taxon>Eukaryota</taxon>
        <taxon>Viridiplantae</taxon>
        <taxon>Streptophyta</taxon>
        <taxon>Embryophyta</taxon>
        <taxon>Tracheophyta</taxon>
        <taxon>Spermatophyta</taxon>
        <taxon>Pinopsida</taxon>
        <taxon>Pinidae</taxon>
        <taxon>Conifers II</taxon>
        <taxon>Cupressales</taxon>
        <taxon>Cupressaceae</taxon>
        <taxon>Juniperus</taxon>
    </lineage>
</organism>
<feature type="domain" description="EF-hand" evidence="4">
    <location>
        <begin position="22"/>
        <end position="57"/>
    </location>
</feature>
<accession>A0A808QQW7</accession>
<feature type="domain" description="EF-hand" evidence="4">
    <location>
        <begin position="58"/>
        <end position="86"/>
    </location>
</feature>
<dbReference type="PROSITE" id="PS50222">
    <property type="entry name" value="EF_HAND_2"/>
    <property type="match status" value="4"/>
</dbReference>
<dbReference type="EMBL" id="MH087435">
    <property type="protein sequence ID" value="AVW83028.1"/>
    <property type="molecule type" value="mRNA"/>
</dbReference>
<dbReference type="Gene3D" id="1.10.238.10">
    <property type="entry name" value="EF-hand"/>
    <property type="match status" value="2"/>
</dbReference>
<evidence type="ECO:0000259" key="4">
    <source>
        <dbReference type="PROSITE" id="PS50222"/>
    </source>
</evidence>
<keyword evidence="2" id="KW-0677">Repeat</keyword>
<name>A0A808QQW7_9CONI</name>
<evidence type="ECO:0000256" key="1">
    <source>
        <dbReference type="ARBA" id="ARBA00022723"/>
    </source>
</evidence>
<dbReference type="Pfam" id="PF13499">
    <property type="entry name" value="EF-hand_7"/>
    <property type="match status" value="2"/>
</dbReference>
<dbReference type="InterPro" id="IPR018247">
    <property type="entry name" value="EF_Hand_1_Ca_BS"/>
</dbReference>
<dbReference type="InterPro" id="IPR039647">
    <property type="entry name" value="EF_hand_pair_protein_CML-like"/>
</dbReference>
<feature type="domain" description="EF-hand" evidence="4">
    <location>
        <begin position="127"/>
        <end position="162"/>
    </location>
</feature>
<dbReference type="FunFam" id="1.10.238.10:FF:000089">
    <property type="entry name" value="calmodulin-like protein 3"/>
    <property type="match status" value="1"/>
</dbReference>
<dbReference type="CDD" id="cd00051">
    <property type="entry name" value="EFh"/>
    <property type="match status" value="2"/>
</dbReference>
<sequence>MDEAPSSDGSKSASSGKVVMEQSVHELEEVFKKFDANGDGKISGSDLADILRSLGSEVGEAEVKAMMEEADADGDGYVSLQEFVDLNKKGASVKDLKNAFKVFDRDCNGSISAAELCHTLKSVGEPCTIEESKNIIHNVDKNGDGLISVEEFQTMMTSEMNDKSK</sequence>
<dbReference type="SMART" id="SM00054">
    <property type="entry name" value="EFh"/>
    <property type="match status" value="4"/>
</dbReference>
<evidence type="ECO:0000313" key="5">
    <source>
        <dbReference type="EMBL" id="AVW83028.1"/>
    </source>
</evidence>
<dbReference type="PANTHER" id="PTHR10891">
    <property type="entry name" value="EF-HAND CALCIUM-BINDING DOMAIN CONTAINING PROTEIN"/>
    <property type="match status" value="1"/>
</dbReference>
<dbReference type="InterPro" id="IPR011992">
    <property type="entry name" value="EF-hand-dom_pair"/>
</dbReference>
<keyword evidence="1" id="KW-0479">Metal-binding</keyword>
<dbReference type="AlphaFoldDB" id="A0A808QQW7"/>
<dbReference type="PROSITE" id="PS00018">
    <property type="entry name" value="EF_HAND_1"/>
    <property type="match status" value="3"/>
</dbReference>